<feature type="region of interest" description="Disordered" evidence="1">
    <location>
        <begin position="332"/>
        <end position="409"/>
    </location>
</feature>
<dbReference type="Proteomes" id="UP000007648">
    <property type="component" value="Unassembled WGS sequence"/>
</dbReference>
<feature type="domain" description="SEA" evidence="3">
    <location>
        <begin position="922"/>
        <end position="1034"/>
    </location>
</feature>
<dbReference type="GeneTree" id="ENSGT00530000069184"/>
<sequence length="1365" mass="147831">MGISRRNTGHLLKYFPLSSGTCLEPRGENPGLVIIAVCSLWVFASLALALEQQQQGLFPDPSTRTPAELSPEDFSTSTPMQNDMDQSQGPWGLAKEVVPLPSERQTEGQTAPGKLSLSHVVPEGSKDKGASRWTRNRQNQNSFSLLSLHSSLSKLPHQIRALHANETLNLKTQGPPKGHIEESLAQVNLIDADDSGAAGLPQTPSIDSLGTMKPTESVDPMGDCKICLGHHGLSTESTVPAAASKVQLTAVKSSSRALSPPQRGVSFAPSPSKEGVVSLRTHPNPGPPETPRSPSLPKEARRAFSAVPFPSLGVSWGTETESQVPKLLRASLFSPSSENPRGQTTSTSAIPATSSWPIESEPHSRGPKKVAPTSKDSSPISPPDHIWNSAFPTPTRFEERSPSVIGSDRELPATIKEHEGHSRVRGFCRDPILQHGLPTQRSELLSAGSHRVFEEASEPAEAADSDLGFLPSLLPRGVTPKGGPPPVALSPSALGNEETDSSALLPETLRATSELPWPEPTLDKEVPDTPVTQEPSTGISLYGPTRHVRTLQPGPHQLGAASSQPSFPVFPGASFPAATAQDSGWAEEPKNFVSSPSLAPFPETPLMASPGASAKPQTSQVPVSNAAAEVSQVTSVASALQGSPGATIELSHLSENSSLARNSGLSSPGTRATGEGTELWMAQSWLAHTASPSSRVGGGRTKSAPFLSSPQTPAQIKTRASKASVLPKPSASSQPVIPEPSGMPEEQLENISEVGAGSASLDQVVPTDLAAFLPASWAKGSTPAPPSTWANTFPSELEKGQTSLAGKQERGRWPPRMMSHPVLGTPAHVIRWLGSNHSPSKLMIEPLKRSTSPMAVPSHPEPGRGIWKFQGVLPNYPWSTSEREGLIDLSTSESARGELTKSTLVLEDDQDEDDLDWNPKFENHKIPLKFRLNLISYNPALADNSSASFRRLKWEVTFMFRQMLSHMNGFHEFYVFQFLDGSVFVQSEVEVTGDPYPTSSDIIRCIVTMVYQNMKIYFSWVVDLPSLSSNGYGMENLEPEKLHIAFMVPKFGLLSMDDALHYLLQNLTDQMIQNLEALFPVMNIDFFDIRENQGNLYLKAEALIHSQTWADIPSVLGALTHLAKLSVDLSSLSVEGHYLDLQLLPITFHIINRKFETFLLEPGHPKHQAFFQDVAIAVKHALSSYSGLLQVIIQDCLDDSFICLGKLLFQIPLPEVQDILQTLHKAIASDGHLADSQFQVNSSSFLIAEEHLDSPESKNMASIISVAIGLSILIFFISAFLIIQCMRNRICSYCHEGIFPSPNYQMQSEMIELESHQAESLVSEEDNPGLEVALEEMLEDGSSSFIWEPSLLISFMSPQESSSSC</sequence>
<dbReference type="InterPro" id="IPR000082">
    <property type="entry name" value="SEA_dom"/>
</dbReference>
<reference evidence="4" key="2">
    <citation type="submission" date="2025-08" db="UniProtKB">
        <authorList>
            <consortium name="Ensembl"/>
        </authorList>
    </citation>
    <scope>IDENTIFICATION</scope>
</reference>
<dbReference type="OrthoDB" id="10070537at2759"/>
<keyword evidence="2" id="KW-1133">Transmembrane helix</keyword>
<organism evidence="4 5">
    <name type="scientific">Sarcophilus harrisii</name>
    <name type="common">Tasmanian devil</name>
    <name type="synonym">Sarcophilus laniarius</name>
    <dbReference type="NCBI Taxonomy" id="9305"/>
    <lineage>
        <taxon>Eukaryota</taxon>
        <taxon>Metazoa</taxon>
        <taxon>Chordata</taxon>
        <taxon>Craniata</taxon>
        <taxon>Vertebrata</taxon>
        <taxon>Euteleostomi</taxon>
        <taxon>Mammalia</taxon>
        <taxon>Metatheria</taxon>
        <taxon>Dasyuromorphia</taxon>
        <taxon>Dasyuridae</taxon>
        <taxon>Sarcophilus</taxon>
    </lineage>
</organism>
<feature type="region of interest" description="Disordered" evidence="1">
    <location>
        <begin position="690"/>
        <end position="744"/>
    </location>
</feature>
<evidence type="ECO:0000313" key="5">
    <source>
        <dbReference type="Proteomes" id="UP000007648"/>
    </source>
</evidence>
<dbReference type="InterPro" id="IPR036364">
    <property type="entry name" value="SEA_dom_sf"/>
</dbReference>
<feature type="compositionally biased region" description="Polar residues" evidence="1">
    <location>
        <begin position="706"/>
        <end position="715"/>
    </location>
</feature>
<feature type="compositionally biased region" description="Polar residues" evidence="1">
    <location>
        <begin position="530"/>
        <end position="539"/>
    </location>
</feature>
<dbReference type="Ensembl" id="ENSSHAT00000026825.1">
    <property type="protein sequence ID" value="ENSSHAP00000032270.1"/>
    <property type="gene ID" value="ENSSHAG00000028048.1"/>
</dbReference>
<evidence type="ECO:0000256" key="1">
    <source>
        <dbReference type="SAM" id="MobiDB-lite"/>
    </source>
</evidence>
<feature type="transmembrane region" description="Helical" evidence="2">
    <location>
        <begin position="1260"/>
        <end position="1283"/>
    </location>
</feature>
<name>A0A7N4P3Z6_SARHA</name>
<reference evidence="4 5" key="1">
    <citation type="journal article" date="2011" name="Proc. Natl. Acad. Sci. U.S.A.">
        <title>Genetic diversity and population structure of the endangered marsupial Sarcophilus harrisii (Tasmanian devil).</title>
        <authorList>
            <person name="Miller W."/>
            <person name="Hayes V.M."/>
            <person name="Ratan A."/>
            <person name="Petersen D.C."/>
            <person name="Wittekindt N.E."/>
            <person name="Miller J."/>
            <person name="Walenz B."/>
            <person name="Knight J."/>
            <person name="Qi J."/>
            <person name="Zhao F."/>
            <person name="Wang Q."/>
            <person name="Bedoya-Reina O.C."/>
            <person name="Katiyar N."/>
            <person name="Tomsho L.P."/>
            <person name="Kasson L.M."/>
            <person name="Hardie R.A."/>
            <person name="Woodbridge P."/>
            <person name="Tindall E.A."/>
            <person name="Bertelsen M.F."/>
            <person name="Dixon D."/>
            <person name="Pyecroft S."/>
            <person name="Helgen K.M."/>
            <person name="Lesk A.M."/>
            <person name="Pringle T.H."/>
            <person name="Patterson N."/>
            <person name="Zhang Y."/>
            <person name="Kreiss A."/>
            <person name="Woods G.M."/>
            <person name="Jones M.E."/>
            <person name="Schuster S.C."/>
        </authorList>
    </citation>
    <scope>NUCLEOTIDE SEQUENCE [LARGE SCALE GENOMIC DNA]</scope>
</reference>
<proteinExistence type="predicted"/>
<dbReference type="SUPFAM" id="SSF82671">
    <property type="entry name" value="SEA domain"/>
    <property type="match status" value="1"/>
</dbReference>
<feature type="compositionally biased region" description="Basic and acidic residues" evidence="1">
    <location>
        <begin position="396"/>
        <end position="409"/>
    </location>
</feature>
<keyword evidence="2" id="KW-0812">Transmembrane</keyword>
<feature type="region of interest" description="Disordered" evidence="1">
    <location>
        <begin position="253"/>
        <end position="299"/>
    </location>
</feature>
<dbReference type="KEGG" id="shr:111718861"/>
<dbReference type="InParanoid" id="A0A7N4P3Z6"/>
<dbReference type="GeneID" id="111718861"/>
<protein>
    <recommendedName>
        <fullName evidence="3">SEA domain-containing protein</fullName>
    </recommendedName>
</protein>
<feature type="compositionally biased region" description="Acidic residues" evidence="1">
    <location>
        <begin position="455"/>
        <end position="464"/>
    </location>
</feature>
<evidence type="ECO:0000256" key="2">
    <source>
        <dbReference type="SAM" id="Phobius"/>
    </source>
</evidence>
<feature type="region of interest" description="Disordered" evidence="1">
    <location>
        <begin position="57"/>
        <end position="137"/>
    </location>
</feature>
<dbReference type="RefSeq" id="XP_031812446.1">
    <property type="nucleotide sequence ID" value="XM_031956586.1"/>
</dbReference>
<dbReference type="PROSITE" id="PS50024">
    <property type="entry name" value="SEA"/>
    <property type="match status" value="1"/>
</dbReference>
<feature type="compositionally biased region" description="Polar residues" evidence="1">
    <location>
        <begin position="333"/>
        <end position="343"/>
    </location>
</feature>
<accession>A0A7N4P3Z6</accession>
<feature type="compositionally biased region" description="Low complexity" evidence="1">
    <location>
        <begin position="344"/>
        <end position="355"/>
    </location>
</feature>
<gene>
    <name evidence="4" type="primary">LOC111718861</name>
</gene>
<feature type="compositionally biased region" description="Polar residues" evidence="1">
    <location>
        <begin position="73"/>
        <end position="89"/>
    </location>
</feature>
<keyword evidence="5" id="KW-1185">Reference proteome</keyword>
<reference evidence="4" key="3">
    <citation type="submission" date="2025-09" db="UniProtKB">
        <authorList>
            <consortium name="Ensembl"/>
        </authorList>
    </citation>
    <scope>IDENTIFICATION</scope>
</reference>
<feature type="region of interest" description="Disordered" evidence="1">
    <location>
        <begin position="455"/>
        <end position="544"/>
    </location>
</feature>
<feature type="region of interest" description="Disordered" evidence="1">
    <location>
        <begin position="577"/>
        <end position="626"/>
    </location>
</feature>
<feature type="region of interest" description="Disordered" evidence="1">
    <location>
        <begin position="195"/>
        <end position="217"/>
    </location>
</feature>
<keyword evidence="2" id="KW-0472">Membrane</keyword>
<evidence type="ECO:0000313" key="4">
    <source>
        <dbReference type="Ensembl" id="ENSSHAP00000032270.1"/>
    </source>
</evidence>
<evidence type="ECO:0000259" key="3">
    <source>
        <dbReference type="PROSITE" id="PS50024"/>
    </source>
</evidence>